<accession>A0A7S6SMS1</accession>
<organism evidence="2">
    <name type="scientific">Grapevine red blotch virus</name>
    <dbReference type="NCBI Taxonomy" id="1381007"/>
    <lineage>
        <taxon>Viruses</taxon>
        <taxon>Monodnaviria</taxon>
        <taxon>Shotokuvirae</taxon>
        <taxon>Cressdnaviricota</taxon>
        <taxon>Repensiviricetes</taxon>
        <taxon>Geplafuvirales</taxon>
        <taxon>Geminiviridae</taxon>
        <taxon>Grablovirus</taxon>
        <taxon>Grablovirus vitis</taxon>
    </lineage>
</organism>
<evidence type="ECO:0000256" key="1">
    <source>
        <dbReference type="SAM" id="MobiDB-lite"/>
    </source>
</evidence>
<dbReference type="EMBL" id="MN716770">
    <property type="protein sequence ID" value="QOJ37892.1"/>
    <property type="molecule type" value="Genomic_DNA"/>
</dbReference>
<reference evidence="2" key="1">
    <citation type="submission" date="2019-11" db="EMBL/GenBank/DDBJ databases">
        <authorList>
            <person name="Hu R."/>
            <person name="Soltani N."/>
            <person name="Hajimorad R."/>
        </authorList>
    </citation>
    <scope>NUCLEOTIDE SEQUENCE</scope>
    <source>
        <strain evidence="2">Cultivated-TN1</strain>
    </source>
</reference>
<sequence length="93" mass="11268">MVLKKRSRQRKQRRRRRTTGRSSAVRRRVRPRSRPCQFAFHGNSFGGTPSLFFFDSYCFRYWCGRQNRSSIDCQQYVFERCCASDGKCHRWFA</sequence>
<proteinExistence type="predicted"/>
<name>A0A7S6SMS1_9GEMI</name>
<evidence type="ECO:0000313" key="2">
    <source>
        <dbReference type="EMBL" id="QOJ37892.1"/>
    </source>
</evidence>
<protein>
    <submittedName>
        <fullName evidence="2">V1 protein</fullName>
    </submittedName>
</protein>
<gene>
    <name evidence="2" type="primary">V1</name>
    <name evidence="2" type="ORF">GRBV_gp2</name>
</gene>
<feature type="region of interest" description="Disordered" evidence="1">
    <location>
        <begin position="1"/>
        <end position="29"/>
    </location>
</feature>